<name>A0A840IFW7_9ACTN</name>
<accession>A0A840IFW7</accession>
<organism evidence="1 2">
    <name type="scientific">Conexibacter arvalis</name>
    <dbReference type="NCBI Taxonomy" id="912552"/>
    <lineage>
        <taxon>Bacteria</taxon>
        <taxon>Bacillati</taxon>
        <taxon>Actinomycetota</taxon>
        <taxon>Thermoleophilia</taxon>
        <taxon>Solirubrobacterales</taxon>
        <taxon>Conexibacteraceae</taxon>
        <taxon>Conexibacter</taxon>
    </lineage>
</organism>
<dbReference type="AlphaFoldDB" id="A0A840IFW7"/>
<dbReference type="SUPFAM" id="SSF51905">
    <property type="entry name" value="FAD/NAD(P)-binding domain"/>
    <property type="match status" value="1"/>
</dbReference>
<dbReference type="PANTHER" id="PTHR10668">
    <property type="entry name" value="PHYTOENE DEHYDROGENASE"/>
    <property type="match status" value="1"/>
</dbReference>
<keyword evidence="2" id="KW-1185">Reference proteome</keyword>
<dbReference type="EMBL" id="JACHNU010000003">
    <property type="protein sequence ID" value="MBB4663235.1"/>
    <property type="molecule type" value="Genomic_DNA"/>
</dbReference>
<proteinExistence type="predicted"/>
<protein>
    <submittedName>
        <fullName evidence="1">Beta-carotene ketolase (CrtO type)</fullName>
    </submittedName>
</protein>
<dbReference type="PANTHER" id="PTHR10668:SF103">
    <property type="entry name" value="PYRIDINE NUCLEOTIDE-DISULFIDE OXIDOREDUCTASE DOMAIN-CONTAINING PROTEIN 2"/>
    <property type="match status" value="1"/>
</dbReference>
<reference evidence="1 2" key="1">
    <citation type="submission" date="2020-08" db="EMBL/GenBank/DDBJ databases">
        <title>Genomic Encyclopedia of Archaeal and Bacterial Type Strains, Phase II (KMG-II): from individual species to whole genera.</title>
        <authorList>
            <person name="Goeker M."/>
        </authorList>
    </citation>
    <scope>NUCLEOTIDE SEQUENCE [LARGE SCALE GENOMIC DNA]</scope>
    <source>
        <strain evidence="1 2">DSM 23288</strain>
    </source>
</reference>
<evidence type="ECO:0000313" key="2">
    <source>
        <dbReference type="Proteomes" id="UP000585272"/>
    </source>
</evidence>
<dbReference type="RefSeq" id="WP_183342960.1">
    <property type="nucleotide sequence ID" value="NZ_JACHNU010000003.1"/>
</dbReference>
<dbReference type="InterPro" id="IPR036188">
    <property type="entry name" value="FAD/NAD-bd_sf"/>
</dbReference>
<sequence>MPDVIVIGAGHNGLVCACYLARAGLDVLVLEQSDTVGGCIDTRDLPDGRGRLELGAYEHGGIRGSGVAADLELESRHGLRFHLRDEVTLGPADDGARIAFHNGLEETLELLRPVVGTAETEAYRRFTAWATAGMNLVGALDAGPPPSFGQLAAAAQATLGADAGPFMQTLLGSASTVLRATFEDERLMAPMAHWAAHSQQSPLDPGTGGGGLMLAAFHGAPAARPAGGSRATVEALVRCLEAAGGRVALNSGVESVEVSGGRATAVVAGGDRHVAAKGIVSAIDARRLLGPGGLVAPEHVPERLKRELRRIHSGRRNVSELKVDAVIDAPPAVKPAGFDRAFMLSANTISDIERAFASVQLGQLAERPPVMIAFPSVLEEGWAPPGRAVAWVSTFVPWQPADGPWDERKLEAAADHAWGIAERALGQPIGVVERRVTGPVAWVARHGNANANPNHIEMSIDQLLGFRPSPSLSGYRTPIDGLFLTGAGTHPGGGITGVPGRNAARVALDAIGGGSTGARVARRARERAALVRDAWKATRALRRAG</sequence>
<comment type="caution">
    <text evidence="1">The sequence shown here is derived from an EMBL/GenBank/DDBJ whole genome shotgun (WGS) entry which is preliminary data.</text>
</comment>
<evidence type="ECO:0000313" key="1">
    <source>
        <dbReference type="EMBL" id="MBB4663235.1"/>
    </source>
</evidence>
<dbReference type="Pfam" id="PF13450">
    <property type="entry name" value="NAD_binding_8"/>
    <property type="match status" value="1"/>
</dbReference>
<dbReference type="Gene3D" id="3.50.50.60">
    <property type="entry name" value="FAD/NAD(P)-binding domain"/>
    <property type="match status" value="2"/>
</dbReference>
<gene>
    <name evidence="1" type="ORF">BDZ31_002824</name>
</gene>
<dbReference type="Proteomes" id="UP000585272">
    <property type="component" value="Unassembled WGS sequence"/>
</dbReference>